<dbReference type="InterPro" id="IPR000182">
    <property type="entry name" value="GNAT_dom"/>
</dbReference>
<dbReference type="RefSeq" id="WP_255841708.1">
    <property type="nucleotide sequence ID" value="NZ_CP094358.1"/>
</dbReference>
<evidence type="ECO:0000313" key="3">
    <source>
        <dbReference type="Proteomes" id="UP000831290"/>
    </source>
</evidence>
<sequence length="147" mass="17417">MKCKITFRKANINDFNKTLIIKSNSLKPYIENIWGWNENEQFNLHAKNFHPENIQIIKYLNNCVGYFEILELENEIFIKNILIEKKHQNLGIGTYVINSIIKENKKKVIKLKVLKINTKAQKLYFKSGFKIINKSKYHIEMELIKSG</sequence>
<proteinExistence type="predicted"/>
<dbReference type="SUPFAM" id="SSF55729">
    <property type="entry name" value="Acyl-CoA N-acyltransferases (Nat)"/>
    <property type="match status" value="1"/>
</dbReference>
<accession>A0A9E6ZWJ0</accession>
<dbReference type="Proteomes" id="UP000831290">
    <property type="component" value="Chromosome"/>
</dbReference>
<dbReference type="EMBL" id="CP094358">
    <property type="protein sequence ID" value="UOB16507.1"/>
    <property type="molecule type" value="Genomic_DNA"/>
</dbReference>
<feature type="domain" description="N-acetyltransferase" evidence="1">
    <location>
        <begin position="5"/>
        <end position="146"/>
    </location>
</feature>
<dbReference type="KEGG" id="fbm:MQE35_12255"/>
<dbReference type="AlphaFoldDB" id="A0A9E6ZWJ0"/>
<dbReference type="Gene3D" id="3.40.630.30">
    <property type="match status" value="1"/>
</dbReference>
<keyword evidence="3" id="KW-1185">Reference proteome</keyword>
<dbReference type="GO" id="GO:0016747">
    <property type="term" value="F:acyltransferase activity, transferring groups other than amino-acyl groups"/>
    <property type="evidence" value="ECO:0007669"/>
    <property type="project" value="InterPro"/>
</dbReference>
<dbReference type="Pfam" id="PF00583">
    <property type="entry name" value="Acetyltransf_1"/>
    <property type="match status" value="1"/>
</dbReference>
<dbReference type="InterPro" id="IPR016181">
    <property type="entry name" value="Acyl_CoA_acyltransferase"/>
</dbReference>
<dbReference type="PROSITE" id="PS51186">
    <property type="entry name" value="GNAT"/>
    <property type="match status" value="1"/>
</dbReference>
<organism evidence="2 3">
    <name type="scientific">Abyssalbus ytuae</name>
    <dbReference type="NCBI Taxonomy" id="2926907"/>
    <lineage>
        <taxon>Bacteria</taxon>
        <taxon>Pseudomonadati</taxon>
        <taxon>Bacteroidota</taxon>
        <taxon>Flavobacteriia</taxon>
        <taxon>Flavobacteriales</taxon>
        <taxon>Flavobacteriaceae</taxon>
        <taxon>Abyssalbus</taxon>
    </lineage>
</organism>
<reference evidence="2" key="1">
    <citation type="submission" date="2022-03" db="EMBL/GenBank/DDBJ databases">
        <title>Description of Abyssus ytuae gen. nov., sp. nov., a novel member of the family Flavobacteriaceae isolated from the sediment of Mariana Trench.</title>
        <authorList>
            <person name="Zhang J."/>
            <person name="Xu X."/>
        </authorList>
    </citation>
    <scope>NUCLEOTIDE SEQUENCE</scope>
    <source>
        <strain evidence="2">MT3330</strain>
    </source>
</reference>
<evidence type="ECO:0000259" key="1">
    <source>
        <dbReference type="PROSITE" id="PS51186"/>
    </source>
</evidence>
<evidence type="ECO:0000313" key="2">
    <source>
        <dbReference type="EMBL" id="UOB16507.1"/>
    </source>
</evidence>
<protein>
    <submittedName>
        <fullName evidence="2">GNAT family N-acetyltransferase</fullName>
    </submittedName>
</protein>
<gene>
    <name evidence="2" type="ORF">MQE35_12255</name>
</gene>
<name>A0A9E6ZWJ0_9FLAO</name>